<keyword evidence="2" id="KW-1185">Reference proteome</keyword>
<gene>
    <name evidence="1" type="ORF">FH972_002638</name>
</gene>
<accession>A0A5N6QIX5</accession>
<dbReference type="Proteomes" id="UP000327013">
    <property type="component" value="Chromosome 1"/>
</dbReference>
<reference evidence="1 2" key="1">
    <citation type="submission" date="2019-06" db="EMBL/GenBank/DDBJ databases">
        <title>A chromosomal-level reference genome of Carpinus fangiana (Coryloideae, Betulaceae).</title>
        <authorList>
            <person name="Yang X."/>
            <person name="Wang Z."/>
            <person name="Zhang L."/>
            <person name="Hao G."/>
            <person name="Liu J."/>
            <person name="Yang Y."/>
        </authorList>
    </citation>
    <scope>NUCLEOTIDE SEQUENCE [LARGE SCALE GENOMIC DNA]</scope>
    <source>
        <strain evidence="1">Cfa_2016G</strain>
        <tissue evidence="1">Leaf</tissue>
    </source>
</reference>
<evidence type="ECO:0000313" key="1">
    <source>
        <dbReference type="EMBL" id="KAE7998060.1"/>
    </source>
</evidence>
<name>A0A5N6QIX5_9ROSI</name>
<dbReference type="EMBL" id="CM017321">
    <property type="protein sequence ID" value="KAE7998060.1"/>
    <property type="molecule type" value="Genomic_DNA"/>
</dbReference>
<sequence length="97" mass="11011">MYMYIGEAMSIEALAMAGIDYTECNIKLEEWEKKVGFENPAPHLLADQSFSIEVEKRGADVLVAHGERMKARMREWAKAVAAMNKPLLHTLNDICIR</sequence>
<organism evidence="1 2">
    <name type="scientific">Carpinus fangiana</name>
    <dbReference type="NCBI Taxonomy" id="176857"/>
    <lineage>
        <taxon>Eukaryota</taxon>
        <taxon>Viridiplantae</taxon>
        <taxon>Streptophyta</taxon>
        <taxon>Embryophyta</taxon>
        <taxon>Tracheophyta</taxon>
        <taxon>Spermatophyta</taxon>
        <taxon>Magnoliopsida</taxon>
        <taxon>eudicotyledons</taxon>
        <taxon>Gunneridae</taxon>
        <taxon>Pentapetalae</taxon>
        <taxon>rosids</taxon>
        <taxon>fabids</taxon>
        <taxon>Fagales</taxon>
        <taxon>Betulaceae</taxon>
        <taxon>Carpinus</taxon>
    </lineage>
</organism>
<proteinExistence type="predicted"/>
<dbReference type="OrthoDB" id="1719622at2759"/>
<protein>
    <submittedName>
        <fullName evidence="1">Uncharacterized protein</fullName>
    </submittedName>
</protein>
<evidence type="ECO:0000313" key="2">
    <source>
        <dbReference type="Proteomes" id="UP000327013"/>
    </source>
</evidence>
<dbReference type="AlphaFoldDB" id="A0A5N6QIX5"/>